<evidence type="ECO:0000256" key="4">
    <source>
        <dbReference type="ARBA" id="ARBA00022842"/>
    </source>
</evidence>
<evidence type="ECO:0000256" key="5">
    <source>
        <dbReference type="PIRSR" id="PIRSR604808-2"/>
    </source>
</evidence>
<dbReference type="GO" id="GO:0046872">
    <property type="term" value="F:metal ion binding"/>
    <property type="evidence" value="ECO:0007669"/>
    <property type="project" value="UniProtKB-KW"/>
</dbReference>
<evidence type="ECO:0000313" key="9">
    <source>
        <dbReference type="EMBL" id="PBK82409.1"/>
    </source>
</evidence>
<evidence type="ECO:0000256" key="1">
    <source>
        <dbReference type="ARBA" id="ARBA00007092"/>
    </source>
</evidence>
<proteinExistence type="inferred from homology"/>
<dbReference type="Proteomes" id="UP000217790">
    <property type="component" value="Unassembled WGS sequence"/>
</dbReference>
<feature type="binding site" evidence="5">
    <location>
        <position position="256"/>
    </location>
    <ligand>
        <name>Mg(2+)</name>
        <dbReference type="ChEBI" id="CHEBI:18420"/>
        <label>1</label>
    </ligand>
</feature>
<dbReference type="PANTHER" id="PTHR22748:SF4">
    <property type="entry name" value="DNA-(APURINIC OR APYRIMIDINIC SITE) ENDONUCLEASE 2"/>
    <property type="match status" value="1"/>
</dbReference>
<dbReference type="InterPro" id="IPR004808">
    <property type="entry name" value="AP_endonuc_1"/>
</dbReference>
<dbReference type="Pfam" id="PF03372">
    <property type="entry name" value="Exo_endo_phos"/>
    <property type="match status" value="1"/>
</dbReference>
<keyword evidence="10" id="KW-1185">Reference proteome</keyword>
<reference evidence="10" key="1">
    <citation type="journal article" date="2017" name="Nat. Ecol. Evol.">
        <title>Genome expansion and lineage-specific genetic innovations in the forest pathogenic fungi Armillaria.</title>
        <authorList>
            <person name="Sipos G."/>
            <person name="Prasanna A.N."/>
            <person name="Walter M.C."/>
            <person name="O'Connor E."/>
            <person name="Balint B."/>
            <person name="Krizsan K."/>
            <person name="Kiss B."/>
            <person name="Hess J."/>
            <person name="Varga T."/>
            <person name="Slot J."/>
            <person name="Riley R."/>
            <person name="Boka B."/>
            <person name="Rigling D."/>
            <person name="Barry K."/>
            <person name="Lee J."/>
            <person name="Mihaltcheva S."/>
            <person name="LaButti K."/>
            <person name="Lipzen A."/>
            <person name="Waldron R."/>
            <person name="Moloney N.M."/>
            <person name="Sperisen C."/>
            <person name="Kredics L."/>
            <person name="Vagvoelgyi C."/>
            <person name="Patrignani A."/>
            <person name="Fitzpatrick D."/>
            <person name="Nagy I."/>
            <person name="Doyle S."/>
            <person name="Anderson J.B."/>
            <person name="Grigoriev I.V."/>
            <person name="Gueldener U."/>
            <person name="Muensterkoetter M."/>
            <person name="Nagy L.G."/>
        </authorList>
    </citation>
    <scope>NUCLEOTIDE SEQUENCE [LARGE SCALE GENOMIC DNA]</scope>
    <source>
        <strain evidence="10">Ar21-2</strain>
    </source>
</reference>
<gene>
    <name evidence="9" type="ORF">ARMGADRAFT_946658</name>
</gene>
<accession>A0A2H3CH35</accession>
<evidence type="ECO:0000259" key="8">
    <source>
        <dbReference type="Pfam" id="PF03372"/>
    </source>
</evidence>
<feature type="binding site" evidence="5">
    <location>
        <position position="145"/>
    </location>
    <ligand>
        <name>Mg(2+)</name>
        <dbReference type="ChEBI" id="CHEBI:18420"/>
        <label>1</label>
    </ligand>
</feature>
<keyword evidence="3" id="KW-0378">Hydrolase</keyword>
<dbReference type="GO" id="GO:0006284">
    <property type="term" value="P:base-excision repair"/>
    <property type="evidence" value="ECO:0007669"/>
    <property type="project" value="TreeGrafter"/>
</dbReference>
<feature type="domain" description="Endonuclease/exonuclease/phosphatase" evidence="8">
    <location>
        <begin position="127"/>
        <end position="329"/>
    </location>
</feature>
<dbReference type="PANTHER" id="PTHR22748">
    <property type="entry name" value="AP ENDONUCLEASE"/>
    <property type="match status" value="1"/>
</dbReference>
<dbReference type="CDD" id="cd09076">
    <property type="entry name" value="L1-EN"/>
    <property type="match status" value="1"/>
</dbReference>
<keyword evidence="2 5" id="KW-0479">Metal-binding</keyword>
<feature type="non-terminal residue" evidence="9">
    <location>
        <position position="502"/>
    </location>
</feature>
<dbReference type="EMBL" id="KZ293718">
    <property type="protein sequence ID" value="PBK82409.1"/>
    <property type="molecule type" value="Genomic_DNA"/>
</dbReference>
<feature type="site" description="Important for catalytic activity" evidence="6">
    <location>
        <position position="317"/>
    </location>
</feature>
<name>A0A2H3CH35_ARMGA</name>
<dbReference type="OMA" id="PERAIMI"/>
<dbReference type="InterPro" id="IPR005135">
    <property type="entry name" value="Endo/exonuclease/phosphatase"/>
</dbReference>
<dbReference type="OrthoDB" id="416119at2759"/>
<feature type="compositionally biased region" description="Polar residues" evidence="7">
    <location>
        <begin position="11"/>
        <end position="35"/>
    </location>
</feature>
<evidence type="ECO:0000256" key="3">
    <source>
        <dbReference type="ARBA" id="ARBA00022801"/>
    </source>
</evidence>
<dbReference type="GO" id="GO:0008081">
    <property type="term" value="F:phosphoric diester hydrolase activity"/>
    <property type="evidence" value="ECO:0007669"/>
    <property type="project" value="TreeGrafter"/>
</dbReference>
<organism evidence="9 10">
    <name type="scientific">Armillaria gallica</name>
    <name type="common">Bulbous honey fungus</name>
    <name type="synonym">Armillaria bulbosa</name>
    <dbReference type="NCBI Taxonomy" id="47427"/>
    <lineage>
        <taxon>Eukaryota</taxon>
        <taxon>Fungi</taxon>
        <taxon>Dikarya</taxon>
        <taxon>Basidiomycota</taxon>
        <taxon>Agaricomycotina</taxon>
        <taxon>Agaricomycetes</taxon>
        <taxon>Agaricomycetidae</taxon>
        <taxon>Agaricales</taxon>
        <taxon>Marasmiineae</taxon>
        <taxon>Physalacriaceae</taxon>
        <taxon>Armillaria</taxon>
    </lineage>
</organism>
<feature type="binding site" evidence="5">
    <location>
        <position position="110"/>
    </location>
    <ligand>
        <name>Mg(2+)</name>
        <dbReference type="ChEBI" id="CHEBI:18420"/>
        <label>1</label>
    </ligand>
</feature>
<feature type="region of interest" description="Disordered" evidence="7">
    <location>
        <begin position="1"/>
        <end position="35"/>
    </location>
</feature>
<dbReference type="GO" id="GO:0005634">
    <property type="term" value="C:nucleus"/>
    <property type="evidence" value="ECO:0007669"/>
    <property type="project" value="TreeGrafter"/>
</dbReference>
<dbReference type="Gene3D" id="3.60.10.10">
    <property type="entry name" value="Endonuclease/exonuclease/phosphatase"/>
    <property type="match status" value="1"/>
</dbReference>
<protein>
    <submittedName>
        <fullName evidence="9">DNase I-like protein</fullName>
    </submittedName>
</protein>
<keyword evidence="5" id="KW-0464">Manganese</keyword>
<keyword evidence="4 5" id="KW-0460">Magnesium</keyword>
<comment type="similarity">
    <text evidence="1">Belongs to the DNA repair enzymes AP/ExoA family.</text>
</comment>
<sequence length="502" mass="58237">MSPHSPVELSCSENNLQNNNGNIDTSRNGKPSCPTTKELHLNNNQLYHQTNNSTSQIINSNQHIEQPNTGNNIQSQENQQLQYNSKIATKNTTDKIKKNTRASIKIASLNIKGRGHNNIRHEKNKWKQVNEILRDEKIGVLALQETHLTNEHVEDIHNIYSKHMYIYHSADPQQPNAKGVAIVLNKEITNTQNVNYYEIIPERAIMIRLPWHHTLTISILTIYTPNNPTENKQFWESLLQIWNEKNLPIPDFMLGDTNIVEDMIDRLPCHRDNTGATQALSELKSLLQLKDGWRETNPTSIAFTFMQLSTGSQSRIDRIYTANELTFSCRNWATHIPTDHKLVTVELIDLKAPYIGHGRWTMPLYLLKNKKLMKEIRDLGLELESQIEKLEFNECTETRNAQTFYKEFKDQMIQKIRISARKATSKLTQKIMQLEGQLDRTLNNDNINYEEKTLSAAILQECIIELQKQRYNTKDAKSRVQNHLHGETISKYWINLNKSRRP</sequence>
<evidence type="ECO:0000313" key="10">
    <source>
        <dbReference type="Proteomes" id="UP000217790"/>
    </source>
</evidence>
<comment type="cofactor">
    <cofactor evidence="5">
        <name>Mg(2+)</name>
        <dbReference type="ChEBI" id="CHEBI:18420"/>
    </cofactor>
    <cofactor evidence="5">
        <name>Mn(2+)</name>
        <dbReference type="ChEBI" id="CHEBI:29035"/>
    </cofactor>
    <text evidence="5">Probably binds two magnesium or manganese ions per subunit.</text>
</comment>
<dbReference type="InParanoid" id="A0A2H3CH35"/>
<dbReference type="InterPro" id="IPR036691">
    <property type="entry name" value="Endo/exonu/phosph_ase_sf"/>
</dbReference>
<dbReference type="STRING" id="47427.A0A2H3CH35"/>
<evidence type="ECO:0000256" key="2">
    <source>
        <dbReference type="ARBA" id="ARBA00022723"/>
    </source>
</evidence>
<feature type="site" description="Transition state stabilizer" evidence="6">
    <location>
        <position position="258"/>
    </location>
</feature>
<dbReference type="GO" id="GO:0008311">
    <property type="term" value="F:double-stranded DNA 3'-5' DNA exonuclease activity"/>
    <property type="evidence" value="ECO:0007669"/>
    <property type="project" value="TreeGrafter"/>
</dbReference>
<evidence type="ECO:0000256" key="6">
    <source>
        <dbReference type="PIRSR" id="PIRSR604808-3"/>
    </source>
</evidence>
<feature type="binding site" evidence="5">
    <location>
        <position position="258"/>
    </location>
    <ligand>
        <name>Mg(2+)</name>
        <dbReference type="ChEBI" id="CHEBI:18420"/>
        <label>1</label>
    </ligand>
</feature>
<dbReference type="GO" id="GO:0003906">
    <property type="term" value="F:DNA-(apurinic or apyrimidinic site) endonuclease activity"/>
    <property type="evidence" value="ECO:0007669"/>
    <property type="project" value="TreeGrafter"/>
</dbReference>
<dbReference type="SUPFAM" id="SSF56219">
    <property type="entry name" value="DNase I-like"/>
    <property type="match status" value="1"/>
</dbReference>
<dbReference type="AlphaFoldDB" id="A0A2H3CH35"/>
<evidence type="ECO:0000256" key="7">
    <source>
        <dbReference type="SAM" id="MobiDB-lite"/>
    </source>
</evidence>